<evidence type="ECO:0000313" key="2">
    <source>
        <dbReference type="Proteomes" id="UP001553843"/>
    </source>
</evidence>
<evidence type="ECO:0000313" key="1">
    <source>
        <dbReference type="EMBL" id="MEW2367726.1"/>
    </source>
</evidence>
<organism evidence="1 2">
    <name type="scientific">Streptomyces huasconensis</name>
    <dbReference type="NCBI Taxonomy" id="1854574"/>
    <lineage>
        <taxon>Bacteria</taxon>
        <taxon>Bacillati</taxon>
        <taxon>Actinomycetota</taxon>
        <taxon>Actinomycetes</taxon>
        <taxon>Kitasatosporales</taxon>
        <taxon>Streptomycetaceae</taxon>
        <taxon>Streptomyces</taxon>
    </lineage>
</organism>
<comment type="caution">
    <text evidence="1">The sequence shown here is derived from an EMBL/GenBank/DDBJ whole genome shotgun (WGS) entry which is preliminary data.</text>
</comment>
<protein>
    <submittedName>
        <fullName evidence="1">Helix-turn-helix domain-containing protein</fullName>
    </submittedName>
</protein>
<dbReference type="Proteomes" id="UP001553843">
    <property type="component" value="Unassembled WGS sequence"/>
</dbReference>
<name>A0ABV3M7P9_9ACTN</name>
<dbReference type="EMBL" id="JBEYRS010000033">
    <property type="protein sequence ID" value="MEW2367726.1"/>
    <property type="molecule type" value="Genomic_DNA"/>
</dbReference>
<reference evidence="1 2" key="1">
    <citation type="submission" date="2024-06" db="EMBL/GenBank/DDBJ databases">
        <title>The Natural Products Discovery Center: Release of the First 8490 Sequenced Strains for Exploring Actinobacteria Biosynthetic Diversity.</title>
        <authorList>
            <person name="Kalkreuter E."/>
            <person name="Kautsar S.A."/>
            <person name="Yang D."/>
            <person name="Bader C.D."/>
            <person name="Teijaro C.N."/>
            <person name="Fluegel L."/>
            <person name="Davis C.M."/>
            <person name="Simpson J.R."/>
            <person name="Lauterbach L."/>
            <person name="Steele A.D."/>
            <person name="Gui C."/>
            <person name="Meng S."/>
            <person name="Li G."/>
            <person name="Viehrig K."/>
            <person name="Ye F."/>
            <person name="Su P."/>
            <person name="Kiefer A.F."/>
            <person name="Nichols A."/>
            <person name="Cepeda A.J."/>
            <person name="Yan W."/>
            <person name="Fan B."/>
            <person name="Jiang Y."/>
            <person name="Adhikari A."/>
            <person name="Zheng C.-J."/>
            <person name="Schuster L."/>
            <person name="Cowan T.M."/>
            <person name="Smanski M.J."/>
            <person name="Chevrette M.G."/>
            <person name="De Carvalho L.P.S."/>
            <person name="Shen B."/>
        </authorList>
    </citation>
    <scope>NUCLEOTIDE SEQUENCE [LARGE SCALE GENOMIC DNA]</scope>
    <source>
        <strain evidence="1 2">NPDC047833</strain>
    </source>
</reference>
<sequence length="155" mass="17796">MSLAEEKITIKEISDALNVSKTTVRNHVHKVCGGLPVVEKGQKITLSIDTAELVRESILLSKSGKSANSTANLTDNLSAKLPQTDVSVEETFEVLKKQLEEKDKQLKIKDQLISELLQDLRNHQHSFLLQQEKTQQLLLENDTLRKRKWWQIWKR</sequence>
<accession>A0ABV3M7P9</accession>
<dbReference type="RefSeq" id="WP_260676770.1">
    <property type="nucleotide sequence ID" value="NZ_JBEYRS010000033.1"/>
</dbReference>
<keyword evidence="2" id="KW-1185">Reference proteome</keyword>
<gene>
    <name evidence="1" type="ORF">AB0887_38125</name>
</gene>
<proteinExistence type="predicted"/>